<dbReference type="SUPFAM" id="SSF53474">
    <property type="entry name" value="alpha/beta-Hydrolases"/>
    <property type="match status" value="1"/>
</dbReference>
<evidence type="ECO:0000256" key="1">
    <source>
        <dbReference type="ARBA" id="ARBA00029464"/>
    </source>
</evidence>
<dbReference type="InterPro" id="IPR029058">
    <property type="entry name" value="AB_hydrolase_fold"/>
</dbReference>
<dbReference type="GO" id="GO:0016787">
    <property type="term" value="F:hydrolase activity"/>
    <property type="evidence" value="ECO:0007669"/>
    <property type="project" value="InterPro"/>
</dbReference>
<dbReference type="Pfam" id="PF02129">
    <property type="entry name" value="Peptidase_S15"/>
    <property type="match status" value="1"/>
</dbReference>
<dbReference type="EMBL" id="KV745322">
    <property type="protein sequence ID" value="OCK75397.1"/>
    <property type="molecule type" value="Genomic_DNA"/>
</dbReference>
<dbReference type="PANTHER" id="PTHR47751:SF2">
    <property type="entry name" value="DLTD N-TERMINAL DOMAIN PROTEIN (AFU_ORTHOLOGUE AFUA_8G00380)-RELATED"/>
    <property type="match status" value="1"/>
</dbReference>
<dbReference type="Gene3D" id="3.40.50.1820">
    <property type="entry name" value="alpha/beta hydrolase"/>
    <property type="match status" value="1"/>
</dbReference>
<feature type="domain" description="Xaa-Pro dipeptidyl-peptidase-like" evidence="2">
    <location>
        <begin position="52"/>
        <end position="144"/>
    </location>
</feature>
<evidence type="ECO:0000313" key="3">
    <source>
        <dbReference type="EMBL" id="OCK75397.1"/>
    </source>
</evidence>
<keyword evidence="4" id="KW-1185">Reference proteome</keyword>
<protein>
    <submittedName>
        <fullName evidence="3">Peptidase S15</fullName>
    </submittedName>
</protein>
<dbReference type="InterPro" id="IPR000383">
    <property type="entry name" value="Xaa-Pro-like_dom"/>
</dbReference>
<comment type="similarity">
    <text evidence="1">Belongs to the polyketide transferase af380 family.</text>
</comment>
<dbReference type="InterPro" id="IPR051411">
    <property type="entry name" value="Polyketide_trans_af380"/>
</dbReference>
<proteinExistence type="inferred from homology"/>
<evidence type="ECO:0000313" key="4">
    <source>
        <dbReference type="Proteomes" id="UP000250266"/>
    </source>
</evidence>
<gene>
    <name evidence="3" type="ORF">K432DRAFT_437564</name>
</gene>
<dbReference type="Gene3D" id="1.10.10.800">
    <property type="match status" value="1"/>
</dbReference>
<dbReference type="OrthoDB" id="2498029at2759"/>
<sequence length="291" mass="32789">MAPPPRETIEFKTLSGVTLRGWLYPAEKRGPGIILSAGFNMPKDVVVPDIAEWYQQRGFTALIFDTYGIGASDGEPRHDSDMQRRVDDFIDSVTWLSQNPLVDPEKIAVWGLCFDGNIMLATAASDRRIAAVVAVAPMIDVTGDPERREAILELGLADRAGQLAGEEPVYLPLVDEDGVTPLGQFLGNFFTTMDNMKMPIENRVTAHTYMRCLNWNILHLLPKISPTPVIMVTPELDQVFPAERQKEAFDMLGEPKEHCVIVKKNHFDWMFGDMDNVFNKQLNFLKKHMQL</sequence>
<dbReference type="PANTHER" id="PTHR47751">
    <property type="entry name" value="SUPERFAMILY HYDROLASE, PUTATIVE (AFU_ORTHOLOGUE AFUA_2G16580)-RELATED"/>
    <property type="match status" value="1"/>
</dbReference>
<name>A0A8E2E103_9PEZI</name>
<evidence type="ECO:0000259" key="2">
    <source>
        <dbReference type="Pfam" id="PF02129"/>
    </source>
</evidence>
<dbReference type="Proteomes" id="UP000250266">
    <property type="component" value="Unassembled WGS sequence"/>
</dbReference>
<reference evidence="3 4" key="1">
    <citation type="journal article" date="2016" name="Nat. Commun.">
        <title>Ectomycorrhizal ecology is imprinted in the genome of the dominant symbiotic fungus Cenococcum geophilum.</title>
        <authorList>
            <consortium name="DOE Joint Genome Institute"/>
            <person name="Peter M."/>
            <person name="Kohler A."/>
            <person name="Ohm R.A."/>
            <person name="Kuo A."/>
            <person name="Krutzmann J."/>
            <person name="Morin E."/>
            <person name="Arend M."/>
            <person name="Barry K.W."/>
            <person name="Binder M."/>
            <person name="Choi C."/>
            <person name="Clum A."/>
            <person name="Copeland A."/>
            <person name="Grisel N."/>
            <person name="Haridas S."/>
            <person name="Kipfer T."/>
            <person name="LaButti K."/>
            <person name="Lindquist E."/>
            <person name="Lipzen A."/>
            <person name="Maire R."/>
            <person name="Meier B."/>
            <person name="Mihaltcheva S."/>
            <person name="Molinier V."/>
            <person name="Murat C."/>
            <person name="Poggeler S."/>
            <person name="Quandt C.A."/>
            <person name="Sperisen C."/>
            <person name="Tritt A."/>
            <person name="Tisserant E."/>
            <person name="Crous P.W."/>
            <person name="Henrissat B."/>
            <person name="Nehls U."/>
            <person name="Egli S."/>
            <person name="Spatafora J.W."/>
            <person name="Grigoriev I.V."/>
            <person name="Martin F.M."/>
        </authorList>
    </citation>
    <scope>NUCLEOTIDE SEQUENCE [LARGE SCALE GENOMIC DNA]</scope>
    <source>
        <strain evidence="3 4">CBS 459.81</strain>
    </source>
</reference>
<accession>A0A8E2E103</accession>
<dbReference type="AlphaFoldDB" id="A0A8E2E103"/>
<organism evidence="3 4">
    <name type="scientific">Lepidopterella palustris CBS 459.81</name>
    <dbReference type="NCBI Taxonomy" id="1314670"/>
    <lineage>
        <taxon>Eukaryota</taxon>
        <taxon>Fungi</taxon>
        <taxon>Dikarya</taxon>
        <taxon>Ascomycota</taxon>
        <taxon>Pezizomycotina</taxon>
        <taxon>Dothideomycetes</taxon>
        <taxon>Pleosporomycetidae</taxon>
        <taxon>Mytilinidiales</taxon>
        <taxon>Argynnaceae</taxon>
        <taxon>Lepidopterella</taxon>
    </lineage>
</organism>